<feature type="binding site" evidence="2">
    <location>
        <position position="9"/>
    </location>
    <ligand>
        <name>prephenate</name>
        <dbReference type="ChEBI" id="CHEBI:29934"/>
    </ligand>
</feature>
<dbReference type="GO" id="GO:0004106">
    <property type="term" value="F:chorismate mutase activity"/>
    <property type="evidence" value="ECO:0007669"/>
    <property type="project" value="UniProtKB-UniRule"/>
</dbReference>
<proteinExistence type="predicted"/>
<dbReference type="PANTHER" id="PTHR21164">
    <property type="entry name" value="CHORISMATE MUTASE"/>
    <property type="match status" value="1"/>
</dbReference>
<dbReference type="NCBIfam" id="TIGR01796">
    <property type="entry name" value="CM_mono_aroH"/>
    <property type="match status" value="1"/>
</dbReference>
<dbReference type="KEGG" id="ima:PO878_10455"/>
<accession>A0AAF0BXN5</accession>
<dbReference type="AlphaFoldDB" id="A0AAF0BXN5"/>
<dbReference type="PANTHER" id="PTHR21164:SF0">
    <property type="entry name" value="CHORISMATE MUTASE AROH"/>
    <property type="match status" value="1"/>
</dbReference>
<dbReference type="EMBL" id="CP116942">
    <property type="protein sequence ID" value="WCO69143.1"/>
    <property type="molecule type" value="Genomic_DNA"/>
</dbReference>
<dbReference type="InterPro" id="IPR008243">
    <property type="entry name" value="Chorismate_mutase_AroH"/>
</dbReference>
<reference evidence="4" key="1">
    <citation type="submission" date="2023-01" db="EMBL/GenBank/DDBJ databases">
        <title>The diversity of Class Acidimicrobiia in South China Sea sediment environments and the proposal of Iamia marina sp. nov., a novel species of the genus Iamia.</title>
        <authorList>
            <person name="He Y."/>
            <person name="Tian X."/>
        </authorList>
    </citation>
    <scope>NUCLEOTIDE SEQUENCE</scope>
    <source>
        <strain evidence="4">DSM 19957</strain>
    </source>
</reference>
<dbReference type="GO" id="GO:0008652">
    <property type="term" value="P:amino acid biosynthetic process"/>
    <property type="evidence" value="ECO:0007669"/>
    <property type="project" value="UniProtKB-UniRule"/>
</dbReference>
<dbReference type="GO" id="GO:0046417">
    <property type="term" value="P:chorismate metabolic process"/>
    <property type="evidence" value="ECO:0007669"/>
    <property type="project" value="TreeGrafter"/>
</dbReference>
<dbReference type="Proteomes" id="UP001216390">
    <property type="component" value="Chromosome"/>
</dbReference>
<keyword evidence="2 3" id="KW-0028">Amino-acid biosynthesis</keyword>
<evidence type="ECO:0000256" key="1">
    <source>
        <dbReference type="NCBIfam" id="TIGR01796"/>
    </source>
</evidence>
<dbReference type="Gene3D" id="3.30.1330.40">
    <property type="entry name" value="RutC-like"/>
    <property type="match status" value="1"/>
</dbReference>
<feature type="binding site" evidence="2">
    <location>
        <position position="91"/>
    </location>
    <ligand>
        <name>prephenate</name>
        <dbReference type="ChEBI" id="CHEBI:29934"/>
    </ligand>
</feature>
<dbReference type="SUPFAM" id="SSF55298">
    <property type="entry name" value="YjgF-like"/>
    <property type="match status" value="1"/>
</dbReference>
<evidence type="ECO:0000256" key="2">
    <source>
        <dbReference type="PIRSR" id="PIRSR005965-1"/>
    </source>
</evidence>
<dbReference type="Pfam" id="PF07736">
    <property type="entry name" value="CM_1"/>
    <property type="match status" value="1"/>
</dbReference>
<evidence type="ECO:0000313" key="5">
    <source>
        <dbReference type="Proteomes" id="UP001216390"/>
    </source>
</evidence>
<comment type="catalytic activity">
    <reaction evidence="3">
        <text>chorismate = prephenate</text>
        <dbReference type="Rhea" id="RHEA:13897"/>
        <dbReference type="ChEBI" id="CHEBI:29748"/>
        <dbReference type="ChEBI" id="CHEBI:29934"/>
        <dbReference type="EC" id="5.4.99.5"/>
    </reaction>
</comment>
<gene>
    <name evidence="4" type="primary">aroH</name>
    <name evidence="4" type="ORF">PO878_10455</name>
</gene>
<organism evidence="4 5">
    <name type="scientific">Iamia majanohamensis</name>
    <dbReference type="NCBI Taxonomy" id="467976"/>
    <lineage>
        <taxon>Bacteria</taxon>
        <taxon>Bacillati</taxon>
        <taxon>Actinomycetota</taxon>
        <taxon>Acidimicrobiia</taxon>
        <taxon>Acidimicrobiales</taxon>
        <taxon>Iamiaceae</taxon>
        <taxon>Iamia</taxon>
    </lineage>
</organism>
<dbReference type="PROSITE" id="PS51167">
    <property type="entry name" value="CHORISMATE_MUT_1"/>
    <property type="match status" value="1"/>
</dbReference>
<name>A0AAF0BXN5_9ACTN</name>
<keyword evidence="5" id="KW-1185">Reference proteome</keyword>
<dbReference type="CDD" id="cd02185">
    <property type="entry name" value="AroH"/>
    <property type="match status" value="1"/>
</dbReference>
<evidence type="ECO:0000313" key="4">
    <source>
        <dbReference type="EMBL" id="WCO69143.1"/>
    </source>
</evidence>
<dbReference type="GO" id="GO:0009073">
    <property type="term" value="P:aromatic amino acid family biosynthetic process"/>
    <property type="evidence" value="ECO:0007669"/>
    <property type="project" value="UniProtKB-UniRule"/>
</dbReference>
<dbReference type="PIRSF" id="PIRSF005965">
    <property type="entry name" value="Chor_mut_AroH"/>
    <property type="match status" value="1"/>
</dbReference>
<dbReference type="InterPro" id="IPR035959">
    <property type="entry name" value="RutC-like_sf"/>
</dbReference>
<dbReference type="EC" id="5.4.99.5" evidence="1 3"/>
<keyword evidence="3 4" id="KW-0413">Isomerase</keyword>
<sequence length="122" mass="13452">MAPAVRALRGATTVDVDTPEHIQDRVLALLDTLVERNDVHHDDLISILFTATEDVVSTFPATAARARGLGDVPLICARELSIEGGTPMCIRVLVHLTTERTRDQLHHVYLEGARHLRDDLPS</sequence>
<evidence type="ECO:0000256" key="3">
    <source>
        <dbReference type="PROSITE-ProRule" id="PRU00514"/>
    </source>
</evidence>
<feature type="binding site" evidence="2">
    <location>
        <position position="109"/>
    </location>
    <ligand>
        <name>prephenate</name>
        <dbReference type="ChEBI" id="CHEBI:29934"/>
    </ligand>
</feature>
<dbReference type="RefSeq" id="WP_272738657.1">
    <property type="nucleotide sequence ID" value="NZ_CP116942.1"/>
</dbReference>
<keyword evidence="2 3" id="KW-0057">Aromatic amino acid biosynthesis</keyword>
<protein>
    <recommendedName>
        <fullName evidence="1 3">chorismate mutase</fullName>
        <ecNumber evidence="1 3">5.4.99.5</ecNumber>
    </recommendedName>
</protein>